<dbReference type="EMBL" id="FTNF01000012">
    <property type="protein sequence ID" value="SIR60402.1"/>
    <property type="molecule type" value="Genomic_DNA"/>
</dbReference>
<dbReference type="Proteomes" id="UP000186004">
    <property type="component" value="Unassembled WGS sequence"/>
</dbReference>
<feature type="compositionally biased region" description="Basic and acidic residues" evidence="1">
    <location>
        <begin position="126"/>
        <end position="141"/>
    </location>
</feature>
<evidence type="ECO:0000256" key="1">
    <source>
        <dbReference type="SAM" id="MobiDB-lite"/>
    </source>
</evidence>
<feature type="region of interest" description="Disordered" evidence="1">
    <location>
        <begin position="120"/>
        <end position="287"/>
    </location>
</feature>
<proteinExistence type="predicted"/>
<evidence type="ECO:0000313" key="2">
    <source>
        <dbReference type="EMBL" id="SIR60402.1"/>
    </source>
</evidence>
<evidence type="ECO:0000313" key="3">
    <source>
        <dbReference type="Proteomes" id="UP000186004"/>
    </source>
</evidence>
<keyword evidence="3" id="KW-1185">Reference proteome</keyword>
<dbReference type="AlphaFoldDB" id="A0A1N7CA12"/>
<feature type="compositionally biased region" description="Low complexity" evidence="1">
    <location>
        <begin position="267"/>
        <end position="287"/>
    </location>
</feature>
<organism evidence="2 3">
    <name type="scientific">Micromonospora avicenniae</name>
    <dbReference type="NCBI Taxonomy" id="1198245"/>
    <lineage>
        <taxon>Bacteria</taxon>
        <taxon>Bacillati</taxon>
        <taxon>Actinomycetota</taxon>
        <taxon>Actinomycetes</taxon>
        <taxon>Micromonosporales</taxon>
        <taxon>Micromonosporaceae</taxon>
        <taxon>Micromonospora</taxon>
    </lineage>
</organism>
<feature type="compositionally biased region" description="Low complexity" evidence="1">
    <location>
        <begin position="231"/>
        <end position="243"/>
    </location>
</feature>
<gene>
    <name evidence="2" type="ORF">SAMN05444858_112216</name>
</gene>
<reference evidence="2 3" key="1">
    <citation type="submission" date="2017-01" db="EMBL/GenBank/DDBJ databases">
        <authorList>
            <person name="Mah S.A."/>
            <person name="Swanson W.J."/>
            <person name="Moy G.W."/>
            <person name="Vacquier V.D."/>
        </authorList>
    </citation>
    <scope>NUCLEOTIDE SEQUENCE [LARGE SCALE GENOMIC DNA]</scope>
    <source>
        <strain evidence="2 3">DSM 45758</strain>
    </source>
</reference>
<feature type="compositionally biased region" description="Low complexity" evidence="1">
    <location>
        <begin position="180"/>
        <end position="190"/>
    </location>
</feature>
<name>A0A1N7CA12_9ACTN</name>
<accession>A0A1N7CA12</accession>
<protein>
    <submittedName>
        <fullName evidence="2">Uncharacterized protein</fullName>
    </submittedName>
</protein>
<sequence>MGQRHEPALRKQRGEVCGHSVKHGGVFTGGGCPGVRRGGFTAPGPCSTTRRLPSFPGGLPGRACRPCSAVTRGRGPCGANRVQRPAGRHHSRPFPGPFGLAAVAGTIFNDRQAVIVPEFRGPLGAGHRDPGRVQRPADRHHSGPGRAGLMTCRGGAATSAVRGCSTPATRPRFRPEDATGHTPEPHQTTQPAPPPPRHPRTQTGHHAQPPTPGAWSTRLPWKSGHQHDWDTPTSRNPSRSTTPGAHQHSPDPGRSRRPAPPTRPRPESAASRRARSTPAARTGPAAR</sequence>